<organism evidence="3 4">
    <name type="scientific">Melghirimyces profundicolus</name>
    <dbReference type="NCBI Taxonomy" id="1242148"/>
    <lineage>
        <taxon>Bacteria</taxon>
        <taxon>Bacillati</taxon>
        <taxon>Bacillota</taxon>
        <taxon>Bacilli</taxon>
        <taxon>Bacillales</taxon>
        <taxon>Thermoactinomycetaceae</taxon>
        <taxon>Melghirimyces</taxon>
    </lineage>
</organism>
<protein>
    <submittedName>
        <fullName evidence="3">Uncharacterized protein</fullName>
    </submittedName>
</protein>
<dbReference type="OrthoDB" id="2660621at2"/>
<evidence type="ECO:0000256" key="2">
    <source>
        <dbReference type="SAM" id="Phobius"/>
    </source>
</evidence>
<name>A0A2T6BCV3_9BACL</name>
<reference evidence="3 4" key="1">
    <citation type="submission" date="2018-04" db="EMBL/GenBank/DDBJ databases">
        <title>Genomic Encyclopedia of Archaeal and Bacterial Type Strains, Phase II (KMG-II): from individual species to whole genera.</title>
        <authorList>
            <person name="Goeker M."/>
        </authorList>
    </citation>
    <scope>NUCLEOTIDE SEQUENCE [LARGE SCALE GENOMIC DNA]</scope>
    <source>
        <strain evidence="3 4">DSM 45787</strain>
    </source>
</reference>
<feature type="region of interest" description="Disordered" evidence="1">
    <location>
        <begin position="58"/>
        <end position="106"/>
    </location>
</feature>
<accession>A0A2T6BCV3</accession>
<evidence type="ECO:0000313" key="4">
    <source>
        <dbReference type="Proteomes" id="UP000244240"/>
    </source>
</evidence>
<keyword evidence="2" id="KW-1133">Transmembrane helix</keyword>
<dbReference type="EMBL" id="QBKR01000025">
    <property type="protein sequence ID" value="PTX53905.1"/>
    <property type="molecule type" value="Genomic_DNA"/>
</dbReference>
<keyword evidence="4" id="KW-1185">Reference proteome</keyword>
<dbReference type="RefSeq" id="WP_108025518.1">
    <property type="nucleotide sequence ID" value="NZ_QBKR01000025.1"/>
</dbReference>
<gene>
    <name evidence="3" type="ORF">C8P63_12523</name>
</gene>
<proteinExistence type="predicted"/>
<evidence type="ECO:0000256" key="1">
    <source>
        <dbReference type="SAM" id="MobiDB-lite"/>
    </source>
</evidence>
<keyword evidence="2" id="KW-0812">Transmembrane</keyword>
<feature type="transmembrane region" description="Helical" evidence="2">
    <location>
        <begin position="30"/>
        <end position="46"/>
    </location>
</feature>
<evidence type="ECO:0000313" key="3">
    <source>
        <dbReference type="EMBL" id="PTX53905.1"/>
    </source>
</evidence>
<feature type="transmembrane region" description="Helical" evidence="2">
    <location>
        <begin position="7"/>
        <end position="24"/>
    </location>
</feature>
<comment type="caution">
    <text evidence="3">The sequence shown here is derived from an EMBL/GenBank/DDBJ whole genome shotgun (WGS) entry which is preliminary data.</text>
</comment>
<dbReference type="Proteomes" id="UP000244240">
    <property type="component" value="Unassembled WGS sequence"/>
</dbReference>
<feature type="compositionally biased region" description="Basic and acidic residues" evidence="1">
    <location>
        <begin position="90"/>
        <end position="106"/>
    </location>
</feature>
<feature type="compositionally biased region" description="Basic residues" evidence="1">
    <location>
        <begin position="76"/>
        <end position="89"/>
    </location>
</feature>
<dbReference type="AlphaFoldDB" id="A0A2T6BCV3"/>
<sequence>MRSHSHRIWRTVILTLVAVGFFHFLLTRTAVVLGMIAVIGLIYYLYRRPPQWLIRMSDPRNPPAAMKPRHFSAAGSRRKKERAHKKRRFRVIEGNRKRPYKDRKTQ</sequence>
<keyword evidence="2" id="KW-0472">Membrane</keyword>